<name>A0A4U6UD74_SETVI</name>
<dbReference type="EMBL" id="CM016556">
    <property type="protein sequence ID" value="TKW12695.1"/>
    <property type="molecule type" value="Genomic_DNA"/>
</dbReference>
<gene>
    <name evidence="1" type="ORF">SEVIR_5G052300v2</name>
</gene>
<organism evidence="1 2">
    <name type="scientific">Setaria viridis</name>
    <name type="common">Green bristlegrass</name>
    <name type="synonym">Setaria italica subsp. viridis</name>
    <dbReference type="NCBI Taxonomy" id="4556"/>
    <lineage>
        <taxon>Eukaryota</taxon>
        <taxon>Viridiplantae</taxon>
        <taxon>Streptophyta</taxon>
        <taxon>Embryophyta</taxon>
        <taxon>Tracheophyta</taxon>
        <taxon>Spermatophyta</taxon>
        <taxon>Magnoliopsida</taxon>
        <taxon>Liliopsida</taxon>
        <taxon>Poales</taxon>
        <taxon>Poaceae</taxon>
        <taxon>PACMAD clade</taxon>
        <taxon>Panicoideae</taxon>
        <taxon>Panicodae</taxon>
        <taxon>Paniceae</taxon>
        <taxon>Cenchrinae</taxon>
        <taxon>Setaria</taxon>
    </lineage>
</organism>
<reference evidence="1" key="1">
    <citation type="submission" date="2019-03" db="EMBL/GenBank/DDBJ databases">
        <title>WGS assembly of Setaria viridis.</title>
        <authorList>
            <person name="Huang P."/>
            <person name="Jenkins J."/>
            <person name="Grimwood J."/>
            <person name="Barry K."/>
            <person name="Healey A."/>
            <person name="Mamidi S."/>
            <person name="Sreedasyam A."/>
            <person name="Shu S."/>
            <person name="Feldman M."/>
            <person name="Wu J."/>
            <person name="Yu Y."/>
            <person name="Chen C."/>
            <person name="Johnson J."/>
            <person name="Rokhsar D."/>
            <person name="Baxter I."/>
            <person name="Schmutz J."/>
            <person name="Brutnell T."/>
            <person name="Kellogg E."/>
        </authorList>
    </citation>
    <scope>NUCLEOTIDE SEQUENCE [LARGE SCALE GENOMIC DNA]</scope>
</reference>
<sequence>MHGYPQEGLVGDHQTWIRIPVFGDKSIPVFGDKSMMLQQHAFFRTSFVARGDWLADFPANTCVAIRVKRDV</sequence>
<dbReference type="Proteomes" id="UP000298652">
    <property type="component" value="Chromosome 5"/>
</dbReference>
<dbReference type="Gramene" id="TKW12695">
    <property type="protein sequence ID" value="TKW12695"/>
    <property type="gene ID" value="SEVIR_5G052300v2"/>
</dbReference>
<evidence type="ECO:0000313" key="1">
    <source>
        <dbReference type="EMBL" id="TKW12695.1"/>
    </source>
</evidence>
<proteinExistence type="predicted"/>
<dbReference type="AlphaFoldDB" id="A0A4U6UD74"/>
<evidence type="ECO:0000313" key="2">
    <source>
        <dbReference type="Proteomes" id="UP000298652"/>
    </source>
</evidence>
<protein>
    <submittedName>
        <fullName evidence="1">Uncharacterized protein</fullName>
    </submittedName>
</protein>
<keyword evidence="2" id="KW-1185">Reference proteome</keyword>
<accession>A0A4U6UD74</accession>